<dbReference type="EMBL" id="LCRI01000023">
    <property type="protein sequence ID" value="KKW32474.1"/>
    <property type="molecule type" value="Genomic_DNA"/>
</dbReference>
<dbReference type="AlphaFoldDB" id="A0A0G2AIP2"/>
<evidence type="ECO:0000256" key="1">
    <source>
        <dbReference type="SAM" id="Phobius"/>
    </source>
</evidence>
<keyword evidence="1" id="KW-1133">Transmembrane helix</keyword>
<accession>A0A0G2AIP2</accession>
<organism evidence="2 3">
    <name type="scientific">Candidatus Uhrbacteria bacterium GW2011_GWA2_53_10</name>
    <dbReference type="NCBI Taxonomy" id="1618980"/>
    <lineage>
        <taxon>Bacteria</taxon>
        <taxon>Candidatus Uhriibacteriota</taxon>
    </lineage>
</organism>
<keyword evidence="1" id="KW-0472">Membrane</keyword>
<evidence type="ECO:0000313" key="2">
    <source>
        <dbReference type="EMBL" id="KKW32474.1"/>
    </source>
</evidence>
<name>A0A0G2AIP2_9BACT</name>
<comment type="caution">
    <text evidence="2">The sequence shown here is derived from an EMBL/GenBank/DDBJ whole genome shotgun (WGS) entry which is preliminary data.</text>
</comment>
<protein>
    <submittedName>
        <fullName evidence="2">Uncharacterized protein</fullName>
    </submittedName>
</protein>
<keyword evidence="1" id="KW-0812">Transmembrane</keyword>
<feature type="transmembrane region" description="Helical" evidence="1">
    <location>
        <begin position="35"/>
        <end position="58"/>
    </location>
</feature>
<proteinExistence type="predicted"/>
<reference evidence="2 3" key="1">
    <citation type="journal article" date="2015" name="Nature">
        <title>rRNA introns, odd ribosomes, and small enigmatic genomes across a large radiation of phyla.</title>
        <authorList>
            <person name="Brown C.T."/>
            <person name="Hug L.A."/>
            <person name="Thomas B.C."/>
            <person name="Sharon I."/>
            <person name="Castelle C.J."/>
            <person name="Singh A."/>
            <person name="Wilkins M.J."/>
            <person name="Williams K.H."/>
            <person name="Banfield J.F."/>
        </authorList>
    </citation>
    <scope>NUCLEOTIDE SEQUENCE [LARGE SCALE GENOMIC DNA]</scope>
</reference>
<gene>
    <name evidence="2" type="ORF">UY77_C0023G0003</name>
</gene>
<sequence>MPTKRVSRKRAKPLVDEPELPIVPPQPKCQKCHHYPLGVGTFAVLAVCLMISLSMFLLTSLSVQQRQAAQLSALLSQESLAQR</sequence>
<dbReference type="Proteomes" id="UP000034711">
    <property type="component" value="Unassembled WGS sequence"/>
</dbReference>
<evidence type="ECO:0000313" key="3">
    <source>
        <dbReference type="Proteomes" id="UP000034711"/>
    </source>
</evidence>